<feature type="transmembrane region" description="Helical" evidence="1">
    <location>
        <begin position="169"/>
        <end position="189"/>
    </location>
</feature>
<evidence type="ECO:0000256" key="1">
    <source>
        <dbReference type="SAM" id="Phobius"/>
    </source>
</evidence>
<protein>
    <submittedName>
        <fullName evidence="2">Uncharacterized protein</fullName>
    </submittedName>
</protein>
<keyword evidence="3" id="KW-1185">Reference proteome</keyword>
<dbReference type="Proteomes" id="UP000266484">
    <property type="component" value="Unassembled WGS sequence"/>
</dbReference>
<evidence type="ECO:0000313" key="3">
    <source>
        <dbReference type="Proteomes" id="UP000266484"/>
    </source>
</evidence>
<proteinExistence type="predicted"/>
<dbReference type="AlphaFoldDB" id="A0A399TA72"/>
<keyword evidence="1" id="KW-0472">Membrane</keyword>
<accession>A0A399TA72</accession>
<comment type="caution">
    <text evidence="2">The sequence shown here is derived from an EMBL/GenBank/DDBJ whole genome shotgun (WGS) entry which is preliminary data.</text>
</comment>
<dbReference type="EMBL" id="QWGT01000076">
    <property type="protein sequence ID" value="RIJ51872.1"/>
    <property type="molecule type" value="Genomic_DNA"/>
</dbReference>
<feature type="transmembrane region" description="Helical" evidence="1">
    <location>
        <begin position="100"/>
        <end position="120"/>
    </location>
</feature>
<feature type="transmembrane region" description="Helical" evidence="1">
    <location>
        <begin position="140"/>
        <end position="162"/>
    </location>
</feature>
<gene>
    <name evidence="2" type="ORF">DZG00_07135</name>
</gene>
<keyword evidence="1" id="KW-1133">Transmembrane helix</keyword>
<organism evidence="2 3">
    <name type="scientific">Clavibacter lycopersici</name>
    <dbReference type="NCBI Taxonomy" id="2301718"/>
    <lineage>
        <taxon>Bacteria</taxon>
        <taxon>Bacillati</taxon>
        <taxon>Actinomycetota</taxon>
        <taxon>Actinomycetes</taxon>
        <taxon>Micrococcales</taxon>
        <taxon>Microbacteriaceae</taxon>
        <taxon>Clavibacter</taxon>
    </lineage>
</organism>
<feature type="transmembrane region" description="Helical" evidence="1">
    <location>
        <begin position="209"/>
        <end position="229"/>
    </location>
</feature>
<name>A0A399TA72_9MICO</name>
<reference evidence="2 3" key="1">
    <citation type="submission" date="2018-08" db="EMBL/GenBank/DDBJ databases">
        <title>Genome Sequence of Clavibacter michiganensis Subspecies type strains, and the Atypical Peach-Colored Strains Isolated from Tomato.</title>
        <authorList>
            <person name="Osdaghi E."/>
            <person name="Portier P."/>
            <person name="Briand M."/>
            <person name="Jacques M.-A."/>
        </authorList>
    </citation>
    <scope>NUCLEOTIDE SEQUENCE [LARGE SCALE GENOMIC DNA]</scope>
    <source>
        <strain evidence="2 3">CFBP 8615</strain>
    </source>
</reference>
<keyword evidence="1" id="KW-0812">Transmembrane</keyword>
<evidence type="ECO:0000313" key="2">
    <source>
        <dbReference type="EMBL" id="RIJ51872.1"/>
    </source>
</evidence>
<dbReference type="RefSeq" id="WP_119381640.1">
    <property type="nucleotide sequence ID" value="NZ_QWGT01000076.1"/>
</dbReference>
<sequence length="234" mass="24215">MRAWIALVAVVGACLAGLLAMPADPLLVDDLPTTAVDRLASALSGDGTILHLLSGLVVYGGFAFVLQLRESHEARGMLLQRLLRYGSATRWAAARTRRHAVAAVLYLAVVAALGLGSAVLTGSGPVLPDPDRLVLLAWQYLLVGLLQLGIYSALVLIVTWLARGPAAGLLTVGVIVAGGALQLESRTWLPVQLADLAVTRGGWPEVGDATATLGLAVAVLGLVLTGLVARTRPA</sequence>
<feature type="transmembrane region" description="Helical" evidence="1">
    <location>
        <begin position="49"/>
        <end position="68"/>
    </location>
</feature>
<dbReference type="OrthoDB" id="5125772at2"/>